<keyword evidence="4" id="KW-1185">Reference proteome</keyword>
<dbReference type="Pfam" id="PF18755">
    <property type="entry name" value="RAMA"/>
    <property type="match status" value="1"/>
</dbReference>
<dbReference type="InterPro" id="IPR040843">
    <property type="entry name" value="RAMA"/>
</dbReference>
<name>A0A562URG8_9ACTN</name>
<evidence type="ECO:0000259" key="1">
    <source>
        <dbReference type="Pfam" id="PF03235"/>
    </source>
</evidence>
<sequence length="784" mass="87160">MKLYKDSTYSVAALVEDITKGKVALPDIQRPFVWSAAQVRNLFDSMYRGYPVGYLLFWETGVAAGSRQIGAGADLEAPANLIIDGQQRSTALYAVMTAKPVMRKDYTTARITIAFRPTDGTFEVGNAAVQQNPEFLKDISRLFSPEISAGSVKREYLRRLRTHRHVDEAEEDRIEEAIEQLRDLAKYEFRVVVLSANADVEEISEIFVRINSAGSELNKSDFLLTLMSVFWEQGRRELETFCAASRSPAVDGKPSPFNWHLHPKPVQMLRASIALAFKRARLESVYALLRGRDVDNMENRAERVEAQFATLAMAQKSVLDLVNWHEFLQCLELAGFRGKKMISSDNAVIYSYAMWLIGRTEYKVPIQRLRHLIARWFFMGHTTSRYSGAFESTVERDLAQISAVATDADSFCAALEEKIEDHLTGDYWNVTLPNELGTSAGKSPALSAYIAALNILDAQALLSPVKVRTRLDPSIISRKGIERHHLFPKAYLEKSLDITDRRQTNHIANMALVDWSDNISISDRAPAEYWPEQCRANGLDGEELAAQEYWHALPADWTTLPYSDFLRQRQRLMAQVVRDGYAKLAAVSYQAQYPAPQAPTPQPAALELIGLPDLVEAGMLSPGDVLVNGEDDTEALVTETGQIDFEDVLYESPTAAATAASGGKTNGLSYWSVEVPEGGMRTLQQLTKESLRRWDDIDPDLLADPAAAPLLQGMSVAGAPVPQFGVDQVDGWEAELAWPSRKVAVLSGVDNDADRRLAAFTAAGWHAKTAGKWTIVDLIHALTQ</sequence>
<dbReference type="Proteomes" id="UP000321617">
    <property type="component" value="Unassembled WGS sequence"/>
</dbReference>
<organism evidence="3 4">
    <name type="scientific">Stackebrandtia albiflava</name>
    <dbReference type="NCBI Taxonomy" id="406432"/>
    <lineage>
        <taxon>Bacteria</taxon>
        <taxon>Bacillati</taxon>
        <taxon>Actinomycetota</taxon>
        <taxon>Actinomycetes</taxon>
        <taxon>Glycomycetales</taxon>
        <taxon>Glycomycetaceae</taxon>
        <taxon>Stackebrandtia</taxon>
    </lineage>
</organism>
<comment type="caution">
    <text evidence="3">The sequence shown here is derived from an EMBL/GenBank/DDBJ whole genome shotgun (WGS) entry which is preliminary data.</text>
</comment>
<dbReference type="PANTHER" id="PTHR37292:SF2">
    <property type="entry name" value="DUF262 DOMAIN-CONTAINING PROTEIN"/>
    <property type="match status" value="1"/>
</dbReference>
<evidence type="ECO:0000259" key="2">
    <source>
        <dbReference type="Pfam" id="PF18755"/>
    </source>
</evidence>
<dbReference type="EMBL" id="VLLL01000008">
    <property type="protein sequence ID" value="TWJ08204.1"/>
    <property type="molecule type" value="Genomic_DNA"/>
</dbReference>
<evidence type="ECO:0008006" key="5">
    <source>
        <dbReference type="Google" id="ProtNLM"/>
    </source>
</evidence>
<feature type="domain" description="GmrSD restriction endonucleases N-terminal" evidence="1">
    <location>
        <begin position="13"/>
        <end position="224"/>
    </location>
</feature>
<proteinExistence type="predicted"/>
<dbReference type="RefSeq" id="WP_147142493.1">
    <property type="nucleotide sequence ID" value="NZ_BAABIJ010000004.1"/>
</dbReference>
<evidence type="ECO:0000313" key="3">
    <source>
        <dbReference type="EMBL" id="TWJ08204.1"/>
    </source>
</evidence>
<gene>
    <name evidence="3" type="ORF">LX16_4425</name>
</gene>
<protein>
    <recommendedName>
        <fullName evidence="5">DUF262 domain-containing protein</fullName>
    </recommendedName>
</protein>
<dbReference type="PANTHER" id="PTHR37292">
    <property type="entry name" value="VNG6097C"/>
    <property type="match status" value="1"/>
</dbReference>
<feature type="domain" description="RAMA" evidence="2">
    <location>
        <begin position="607"/>
        <end position="693"/>
    </location>
</feature>
<dbReference type="OrthoDB" id="9787127at2"/>
<evidence type="ECO:0000313" key="4">
    <source>
        <dbReference type="Proteomes" id="UP000321617"/>
    </source>
</evidence>
<dbReference type="Pfam" id="PF03235">
    <property type="entry name" value="GmrSD_N"/>
    <property type="match status" value="1"/>
</dbReference>
<accession>A0A562URG8</accession>
<reference evidence="3 4" key="1">
    <citation type="journal article" date="2013" name="Stand. Genomic Sci.">
        <title>Genomic Encyclopedia of Type Strains, Phase I: The one thousand microbial genomes (KMG-I) project.</title>
        <authorList>
            <person name="Kyrpides N.C."/>
            <person name="Woyke T."/>
            <person name="Eisen J.A."/>
            <person name="Garrity G."/>
            <person name="Lilburn T.G."/>
            <person name="Beck B.J."/>
            <person name="Whitman W.B."/>
            <person name="Hugenholtz P."/>
            <person name="Klenk H.P."/>
        </authorList>
    </citation>
    <scope>NUCLEOTIDE SEQUENCE [LARGE SCALE GENOMIC DNA]</scope>
    <source>
        <strain evidence="3 4">DSM 45044</strain>
    </source>
</reference>
<dbReference type="AlphaFoldDB" id="A0A562URG8"/>
<dbReference type="InterPro" id="IPR004919">
    <property type="entry name" value="GmrSD_N"/>
</dbReference>